<evidence type="ECO:0000313" key="4">
    <source>
        <dbReference type="Proteomes" id="UP000735302"/>
    </source>
</evidence>
<keyword evidence="2" id="KW-0812">Transmembrane</keyword>
<gene>
    <name evidence="3" type="ORF">PoB_007365400</name>
</gene>
<proteinExistence type="predicted"/>
<evidence type="ECO:0000313" key="3">
    <source>
        <dbReference type="EMBL" id="GFO47149.1"/>
    </source>
</evidence>
<evidence type="ECO:0000256" key="2">
    <source>
        <dbReference type="SAM" id="Phobius"/>
    </source>
</evidence>
<evidence type="ECO:0000256" key="1">
    <source>
        <dbReference type="SAM" id="MobiDB-lite"/>
    </source>
</evidence>
<sequence length="188" mass="21150">MCQIEPRAQPIRPIHQTPNATLDTDEDIRDAHRTHEDVSDAVQGSSAADDINQEHIFTQQGDTHQKDDIIKDIRESKVLLYTNTWSLHAIDCRLDLQFRKCGMLRFIWLAIVCLTEGSVFIFVFKLLTLMKEDCLSNGVLGGTVVNNMPYGMEAFISCRKLILLANGVLGGSLVNIMPYAVCHEEFKA</sequence>
<dbReference type="EMBL" id="BLXT01008250">
    <property type="protein sequence ID" value="GFO47149.1"/>
    <property type="molecule type" value="Genomic_DNA"/>
</dbReference>
<feature type="region of interest" description="Disordered" evidence="1">
    <location>
        <begin position="1"/>
        <end position="22"/>
    </location>
</feature>
<reference evidence="3 4" key="1">
    <citation type="journal article" date="2021" name="Elife">
        <title>Chloroplast acquisition without the gene transfer in kleptoplastic sea slugs, Plakobranchus ocellatus.</title>
        <authorList>
            <person name="Maeda T."/>
            <person name="Takahashi S."/>
            <person name="Yoshida T."/>
            <person name="Shimamura S."/>
            <person name="Takaki Y."/>
            <person name="Nagai Y."/>
            <person name="Toyoda A."/>
            <person name="Suzuki Y."/>
            <person name="Arimoto A."/>
            <person name="Ishii H."/>
            <person name="Satoh N."/>
            <person name="Nishiyama T."/>
            <person name="Hasebe M."/>
            <person name="Maruyama T."/>
            <person name="Minagawa J."/>
            <person name="Obokata J."/>
            <person name="Shigenobu S."/>
        </authorList>
    </citation>
    <scope>NUCLEOTIDE SEQUENCE [LARGE SCALE GENOMIC DNA]</scope>
</reference>
<feature type="transmembrane region" description="Helical" evidence="2">
    <location>
        <begin position="106"/>
        <end position="127"/>
    </location>
</feature>
<keyword evidence="4" id="KW-1185">Reference proteome</keyword>
<accession>A0AAV4DSJ6</accession>
<protein>
    <submittedName>
        <fullName evidence="3">Uncharacterized protein</fullName>
    </submittedName>
</protein>
<keyword evidence="2" id="KW-0472">Membrane</keyword>
<comment type="caution">
    <text evidence="3">The sequence shown here is derived from an EMBL/GenBank/DDBJ whole genome shotgun (WGS) entry which is preliminary data.</text>
</comment>
<name>A0AAV4DSJ6_9GAST</name>
<organism evidence="3 4">
    <name type="scientific">Plakobranchus ocellatus</name>
    <dbReference type="NCBI Taxonomy" id="259542"/>
    <lineage>
        <taxon>Eukaryota</taxon>
        <taxon>Metazoa</taxon>
        <taxon>Spiralia</taxon>
        <taxon>Lophotrochozoa</taxon>
        <taxon>Mollusca</taxon>
        <taxon>Gastropoda</taxon>
        <taxon>Heterobranchia</taxon>
        <taxon>Euthyneura</taxon>
        <taxon>Panpulmonata</taxon>
        <taxon>Sacoglossa</taxon>
        <taxon>Placobranchoidea</taxon>
        <taxon>Plakobranchidae</taxon>
        <taxon>Plakobranchus</taxon>
    </lineage>
</organism>
<keyword evidence="2" id="KW-1133">Transmembrane helix</keyword>
<dbReference type="Proteomes" id="UP000735302">
    <property type="component" value="Unassembled WGS sequence"/>
</dbReference>
<dbReference type="AlphaFoldDB" id="A0AAV4DSJ6"/>